<dbReference type="Proteomes" id="UP001139179">
    <property type="component" value="Unassembled WGS sequence"/>
</dbReference>
<name>A0A9X2DTY2_9BACI</name>
<sequence length="261" mass="30808">MNDATYTISEFAQRTGLTVRTLRFYEEMELLVPNKYNQAGYRLYGLDELATLQHIQTLKFIGYSLQEIQRLLKEEAPAPHSFESSLSLQHRLLTEKRTELERAIEAIERVQHLLKQGHAPNWAMISSFLYSIKHEEEHKEWMKEYFSEELVAQMYDLTKEEWLHLDHEWMQLLQKIKVLVQRKISPESKEAKAALIGLTELVFKYADEEEFSKQLIEQQERILNDMDHFRFPNVFTQEEEAFLHEAAKALEAEGKNEGSTD</sequence>
<dbReference type="PANTHER" id="PTHR30204">
    <property type="entry name" value="REDOX-CYCLING DRUG-SENSING TRANSCRIPTIONAL ACTIVATOR SOXR"/>
    <property type="match status" value="1"/>
</dbReference>
<dbReference type="GO" id="GO:0003677">
    <property type="term" value="F:DNA binding"/>
    <property type="evidence" value="ECO:0007669"/>
    <property type="project" value="UniProtKB-KW"/>
</dbReference>
<evidence type="ECO:0000256" key="1">
    <source>
        <dbReference type="ARBA" id="ARBA00023125"/>
    </source>
</evidence>
<dbReference type="PROSITE" id="PS50937">
    <property type="entry name" value="HTH_MERR_2"/>
    <property type="match status" value="1"/>
</dbReference>
<accession>A0A9X2DTY2</accession>
<evidence type="ECO:0000313" key="3">
    <source>
        <dbReference type="EMBL" id="MCM3716372.1"/>
    </source>
</evidence>
<feature type="domain" description="HTH merR-type" evidence="2">
    <location>
        <begin position="5"/>
        <end position="74"/>
    </location>
</feature>
<dbReference type="InterPro" id="IPR009061">
    <property type="entry name" value="DNA-bd_dom_put_sf"/>
</dbReference>
<dbReference type="CDD" id="cd01106">
    <property type="entry name" value="HTH_TipAL-Mta"/>
    <property type="match status" value="1"/>
</dbReference>
<gene>
    <name evidence="3" type="ORF">M3202_20205</name>
</gene>
<keyword evidence="1" id="KW-0238">DNA-binding</keyword>
<dbReference type="SMART" id="SM00422">
    <property type="entry name" value="HTH_MERR"/>
    <property type="match status" value="1"/>
</dbReference>
<reference evidence="3" key="1">
    <citation type="submission" date="2022-05" db="EMBL/GenBank/DDBJ databases">
        <title>Comparative Genomics of Spacecraft Associated Microbes.</title>
        <authorList>
            <person name="Tran M.T."/>
            <person name="Wright A."/>
            <person name="Seuylemezian A."/>
            <person name="Eisen J."/>
            <person name="Coil D."/>
        </authorList>
    </citation>
    <scope>NUCLEOTIDE SEQUENCE</scope>
    <source>
        <strain evidence="3">214.1.1</strain>
    </source>
</reference>
<dbReference type="Gene3D" id="6.10.250.360">
    <property type="match status" value="1"/>
</dbReference>
<dbReference type="InterPro" id="IPR000551">
    <property type="entry name" value="MerR-type_HTH_dom"/>
</dbReference>
<dbReference type="PRINTS" id="PR00040">
    <property type="entry name" value="HTHMERR"/>
</dbReference>
<dbReference type="EMBL" id="JAMBOL010000036">
    <property type="protein sequence ID" value="MCM3716372.1"/>
    <property type="molecule type" value="Genomic_DNA"/>
</dbReference>
<evidence type="ECO:0000259" key="2">
    <source>
        <dbReference type="PROSITE" id="PS50937"/>
    </source>
</evidence>
<dbReference type="InterPro" id="IPR047057">
    <property type="entry name" value="MerR_fam"/>
</dbReference>
<dbReference type="RefSeq" id="WP_251225030.1">
    <property type="nucleotide sequence ID" value="NZ_JAMBOL010000036.1"/>
</dbReference>
<comment type="caution">
    <text evidence="3">The sequence shown here is derived from an EMBL/GenBank/DDBJ whole genome shotgun (WGS) entry which is preliminary data.</text>
</comment>
<evidence type="ECO:0000313" key="4">
    <source>
        <dbReference type="Proteomes" id="UP001139179"/>
    </source>
</evidence>
<protein>
    <submittedName>
        <fullName evidence="3">MerR family transcriptional regulator</fullName>
    </submittedName>
</protein>
<keyword evidence="4" id="KW-1185">Reference proteome</keyword>
<dbReference type="PANTHER" id="PTHR30204:SF96">
    <property type="entry name" value="CHROMOSOME-ANCHORING PROTEIN RACA"/>
    <property type="match status" value="1"/>
</dbReference>
<dbReference type="Pfam" id="PF13411">
    <property type="entry name" value="MerR_1"/>
    <property type="match status" value="1"/>
</dbReference>
<proteinExistence type="predicted"/>
<dbReference type="GO" id="GO:0003700">
    <property type="term" value="F:DNA-binding transcription factor activity"/>
    <property type="evidence" value="ECO:0007669"/>
    <property type="project" value="InterPro"/>
</dbReference>
<dbReference type="Gene3D" id="1.10.1660.10">
    <property type="match status" value="1"/>
</dbReference>
<organism evidence="3 4">
    <name type="scientific">Halalkalibacter oceani</name>
    <dbReference type="NCBI Taxonomy" id="1653776"/>
    <lineage>
        <taxon>Bacteria</taxon>
        <taxon>Bacillati</taxon>
        <taxon>Bacillota</taxon>
        <taxon>Bacilli</taxon>
        <taxon>Bacillales</taxon>
        <taxon>Bacillaceae</taxon>
        <taxon>Halalkalibacter</taxon>
    </lineage>
</organism>
<dbReference type="AlphaFoldDB" id="A0A9X2DTY2"/>
<dbReference type="SUPFAM" id="SSF46955">
    <property type="entry name" value="Putative DNA-binding domain"/>
    <property type="match status" value="1"/>
</dbReference>